<evidence type="ECO:0000313" key="2">
    <source>
        <dbReference type="Proteomes" id="UP000606003"/>
    </source>
</evidence>
<dbReference type="RefSeq" id="WP_190923060.1">
    <property type="nucleotide sequence ID" value="NZ_JACXAC010000002.1"/>
</dbReference>
<name>A0ABR8JP70_9BACT</name>
<keyword evidence="2" id="KW-1185">Reference proteome</keyword>
<dbReference type="Proteomes" id="UP000606003">
    <property type="component" value="Unassembled WGS sequence"/>
</dbReference>
<protein>
    <recommendedName>
        <fullName evidence="3">Glycosyltransferase family 2 protein</fullName>
    </recommendedName>
</protein>
<reference evidence="1 2" key="1">
    <citation type="submission" date="2020-09" db="EMBL/GenBank/DDBJ databases">
        <authorList>
            <person name="Kim M.K."/>
        </authorList>
    </citation>
    <scope>NUCLEOTIDE SEQUENCE [LARGE SCALE GENOMIC DNA]</scope>
    <source>
        <strain evidence="1 2">BT189</strain>
    </source>
</reference>
<dbReference type="Gene3D" id="3.90.550.10">
    <property type="entry name" value="Spore Coat Polysaccharide Biosynthesis Protein SpsA, Chain A"/>
    <property type="match status" value="1"/>
</dbReference>
<sequence>MDIVIKSFNRPYYLDRCLRSIYRYVTGDFTLRVLDDGTPPEYLDRIRAQYPAVQIFCSPRYPDKVTALRRHVEGGAPFDQKVIPFDFWVEQIRACSDIFLLIEDDIWITGPLDLAAFAQQMQAQRLDMVKLSWLGNERLNGGRRVNLPSAGAAELEEMVPAIPLSTQTVFLNRFRVRSVLYHARLLRFCKTDMEYQLPLYALYAVASAFFKKEYWLHLWPMGQVQVDEAEQLRRAHSWWRRTGGRFAKTRQELTRTSFITSATNVFAGVRLDPFVLNYLLNEAWLRGDLDAMHDFPQDFAPEYLRPLLDAAANDRATYAEWLRWTEEFKGQYRRLGCVVE</sequence>
<gene>
    <name evidence="1" type="ORF">IC234_06590</name>
</gene>
<proteinExistence type="predicted"/>
<dbReference type="InterPro" id="IPR029044">
    <property type="entry name" value="Nucleotide-diphossugar_trans"/>
</dbReference>
<organism evidence="1 2">
    <name type="scientific">Hymenobacter armeniacus</name>
    <dbReference type="NCBI Taxonomy" id="2771358"/>
    <lineage>
        <taxon>Bacteria</taxon>
        <taxon>Pseudomonadati</taxon>
        <taxon>Bacteroidota</taxon>
        <taxon>Cytophagia</taxon>
        <taxon>Cytophagales</taxon>
        <taxon>Hymenobacteraceae</taxon>
        <taxon>Hymenobacter</taxon>
    </lineage>
</organism>
<evidence type="ECO:0008006" key="3">
    <source>
        <dbReference type="Google" id="ProtNLM"/>
    </source>
</evidence>
<evidence type="ECO:0000313" key="1">
    <source>
        <dbReference type="EMBL" id="MBD2721791.1"/>
    </source>
</evidence>
<accession>A0ABR8JP70</accession>
<comment type="caution">
    <text evidence="1">The sequence shown here is derived from an EMBL/GenBank/DDBJ whole genome shotgun (WGS) entry which is preliminary data.</text>
</comment>
<dbReference type="EMBL" id="JACXAC010000002">
    <property type="protein sequence ID" value="MBD2721791.1"/>
    <property type="molecule type" value="Genomic_DNA"/>
</dbReference>
<dbReference type="SUPFAM" id="SSF53448">
    <property type="entry name" value="Nucleotide-diphospho-sugar transferases"/>
    <property type="match status" value="1"/>
</dbReference>